<dbReference type="eggNOG" id="COG0647">
    <property type="taxonomic scope" value="Bacteria"/>
</dbReference>
<dbReference type="Proteomes" id="UP000191135">
    <property type="component" value="Chromosome"/>
</dbReference>
<dbReference type="SUPFAM" id="SSF56784">
    <property type="entry name" value="HAD-like"/>
    <property type="match status" value="1"/>
</dbReference>
<dbReference type="KEGG" id="mmed:Mame_03594"/>
<dbReference type="EMBL" id="CP020330">
    <property type="protein sequence ID" value="AQZ52899.1"/>
    <property type="molecule type" value="Genomic_DNA"/>
</dbReference>
<protein>
    <submittedName>
        <fullName evidence="1">Uncharacterized protein</fullName>
    </submittedName>
</protein>
<sequence length="217" mass="24157">MKTVEHEELSGLQIGDRPLVVVDVDEVVLQFLEPFKAFLRAHDHELVLETFSLNGNVTSLATGEKIPDADVGAFLAAFYDAQEEWQEPFDAARETLYGLTEIADVLLLTAMPPRHREARRRLLSRFGFSFPLIASEEPKGAVLSALCNKDPPALIFVDDMLYNCRSVAESLPDALTINLLINDDYRAMAPKTEAPSVVATGWDHADRLIRRHIAENG</sequence>
<accession>A0A1U9Z5A7</accession>
<dbReference type="RefSeq" id="WP_018066642.1">
    <property type="nucleotide sequence ID" value="NZ_AQWH01000025.1"/>
</dbReference>
<evidence type="ECO:0000313" key="2">
    <source>
        <dbReference type="Proteomes" id="UP000191135"/>
    </source>
</evidence>
<evidence type="ECO:0000313" key="1">
    <source>
        <dbReference type="EMBL" id="AQZ52899.1"/>
    </source>
</evidence>
<organism evidence="1 2">
    <name type="scientific">Martelella mediterranea DSM 17316</name>
    <dbReference type="NCBI Taxonomy" id="1122214"/>
    <lineage>
        <taxon>Bacteria</taxon>
        <taxon>Pseudomonadati</taxon>
        <taxon>Pseudomonadota</taxon>
        <taxon>Alphaproteobacteria</taxon>
        <taxon>Hyphomicrobiales</taxon>
        <taxon>Aurantimonadaceae</taxon>
        <taxon>Martelella</taxon>
    </lineage>
</organism>
<dbReference type="STRING" id="1122214.Mame_03594"/>
<name>A0A1U9Z5A7_9HYPH</name>
<gene>
    <name evidence="1" type="ORF">Mame_03594</name>
</gene>
<proteinExistence type="predicted"/>
<dbReference type="OrthoDB" id="7192139at2"/>
<dbReference type="InterPro" id="IPR036412">
    <property type="entry name" value="HAD-like_sf"/>
</dbReference>
<dbReference type="AlphaFoldDB" id="A0A1U9Z5A7"/>
<reference evidence="1 2" key="1">
    <citation type="submission" date="2017-03" db="EMBL/GenBank/DDBJ databases">
        <title>Foreign affairs: Plasmid Transfer between Roseobacters and Rhizobia.</title>
        <authorList>
            <person name="Bartling P."/>
            <person name="Bunk B."/>
            <person name="Overmann J."/>
            <person name="Brinkmann H."/>
            <person name="Petersen J."/>
        </authorList>
    </citation>
    <scope>NUCLEOTIDE SEQUENCE [LARGE SCALE GENOMIC DNA]</scope>
    <source>
        <strain evidence="1 2">MACL11</strain>
    </source>
</reference>
<keyword evidence="2" id="KW-1185">Reference proteome</keyword>